<evidence type="ECO:0000313" key="4">
    <source>
        <dbReference type="EMBL" id="KAK1443517.1"/>
    </source>
</evidence>
<evidence type="ECO:0000259" key="3">
    <source>
        <dbReference type="PROSITE" id="PS50102"/>
    </source>
</evidence>
<dbReference type="InterPro" id="IPR012677">
    <property type="entry name" value="Nucleotide-bd_a/b_plait_sf"/>
</dbReference>
<dbReference type="InterPro" id="IPR040194">
    <property type="entry name" value="Cwf19-like"/>
</dbReference>
<keyword evidence="1" id="KW-0694">RNA-binding</keyword>
<dbReference type="GO" id="GO:0000398">
    <property type="term" value="P:mRNA splicing, via spliceosome"/>
    <property type="evidence" value="ECO:0007669"/>
    <property type="project" value="TreeGrafter"/>
</dbReference>
<dbReference type="Gene3D" id="3.30.428.10">
    <property type="entry name" value="HIT-like"/>
    <property type="match status" value="1"/>
</dbReference>
<feature type="compositionally biased region" description="Low complexity" evidence="2">
    <location>
        <begin position="9"/>
        <end position="19"/>
    </location>
</feature>
<comment type="caution">
    <text evidence="4">The sequence shown here is derived from an EMBL/GenBank/DDBJ whole genome shotgun (WGS) entry which is preliminary data.</text>
</comment>
<proteinExistence type="predicted"/>
<gene>
    <name evidence="4" type="ORF">BgAZ_203930</name>
</gene>
<dbReference type="SUPFAM" id="SSF54928">
    <property type="entry name" value="RNA-binding domain, RBD"/>
    <property type="match status" value="1"/>
</dbReference>
<dbReference type="PROSITE" id="PS50102">
    <property type="entry name" value="RRM"/>
    <property type="match status" value="1"/>
</dbReference>
<evidence type="ECO:0000313" key="5">
    <source>
        <dbReference type="Proteomes" id="UP001230268"/>
    </source>
</evidence>
<accession>A0AAD8LRX9</accession>
<dbReference type="GO" id="GO:0071014">
    <property type="term" value="C:post-mRNA release spliceosomal complex"/>
    <property type="evidence" value="ECO:0007669"/>
    <property type="project" value="TreeGrafter"/>
</dbReference>
<organism evidence="4 5">
    <name type="scientific">Babesia gibsoni</name>
    <dbReference type="NCBI Taxonomy" id="33632"/>
    <lineage>
        <taxon>Eukaryota</taxon>
        <taxon>Sar</taxon>
        <taxon>Alveolata</taxon>
        <taxon>Apicomplexa</taxon>
        <taxon>Aconoidasida</taxon>
        <taxon>Piroplasmida</taxon>
        <taxon>Babesiidae</taxon>
        <taxon>Babesia</taxon>
    </lineage>
</organism>
<evidence type="ECO:0000256" key="2">
    <source>
        <dbReference type="SAM" id="MobiDB-lite"/>
    </source>
</evidence>
<dbReference type="EMBL" id="JAVEPI010000002">
    <property type="protein sequence ID" value="KAK1443517.1"/>
    <property type="molecule type" value="Genomic_DNA"/>
</dbReference>
<dbReference type="InterPro" id="IPR035979">
    <property type="entry name" value="RBD_domain_sf"/>
</dbReference>
<dbReference type="InterPro" id="IPR036265">
    <property type="entry name" value="HIT-like_sf"/>
</dbReference>
<reference evidence="4" key="1">
    <citation type="submission" date="2023-08" db="EMBL/GenBank/DDBJ databases">
        <title>Draft sequence of the Babesia gibsoni genome.</title>
        <authorList>
            <person name="Yamagishi J.Y."/>
            <person name="Xuan X.X."/>
        </authorList>
    </citation>
    <scope>NUCLEOTIDE SEQUENCE</scope>
    <source>
        <strain evidence="4">Azabu</strain>
    </source>
</reference>
<dbReference type="InterPro" id="IPR000504">
    <property type="entry name" value="RRM_dom"/>
</dbReference>
<evidence type="ECO:0000256" key="1">
    <source>
        <dbReference type="PROSITE-ProRule" id="PRU00176"/>
    </source>
</evidence>
<dbReference type="Gene3D" id="3.30.70.330">
    <property type="match status" value="1"/>
</dbReference>
<sequence>MVDRKASPADDAVADAAPSQPLADNNECCTVHIENIPSQVDEYSLNQVMRHFGKVRQCRVALTDDPKKPAEAYVVFKRPSEAEAAIKANGKLECGGCILKISLWRGSFPSEETLTAKRAEPSSSRDACWFCLSNSQCEDHMISFVSEYSYIAIAKGAITKNHSLVTPIYHYPSAASASDEVLSDMQRLVDCLLDLCLKSGMGGIAFERYMPMSNPSAMHTQIQVIPVPLDRAMEAFDFVNSCEYFCGSRVESLDPSMGTSLTCLNSRMDSLDRSYFYLQAVGRDVGKGKGLVHSHCLWSLGHKGGARRIPITFGRELILHLLPDSAARDIPYLQGKSIESDGNWRKAALDWRNCVTDRKSETKMAHDLTTGIVGLAK</sequence>
<dbReference type="Proteomes" id="UP001230268">
    <property type="component" value="Unassembled WGS sequence"/>
</dbReference>
<dbReference type="AlphaFoldDB" id="A0AAD8LRX9"/>
<dbReference type="SMART" id="SM00360">
    <property type="entry name" value="RRM"/>
    <property type="match status" value="1"/>
</dbReference>
<dbReference type="Pfam" id="PF00076">
    <property type="entry name" value="RRM_1"/>
    <property type="match status" value="1"/>
</dbReference>
<protein>
    <recommendedName>
        <fullName evidence="3">RRM domain-containing protein</fullName>
    </recommendedName>
</protein>
<dbReference type="CDD" id="cd00590">
    <property type="entry name" value="RRM_SF"/>
    <property type="match status" value="1"/>
</dbReference>
<dbReference type="PANTHER" id="PTHR12072:SF4">
    <property type="entry name" value="CWF19-LIKE PROTEIN 1"/>
    <property type="match status" value="1"/>
</dbReference>
<dbReference type="Pfam" id="PF04677">
    <property type="entry name" value="CwfJ_C_1"/>
    <property type="match status" value="1"/>
</dbReference>
<dbReference type="GO" id="GO:0061632">
    <property type="term" value="F:RNA lariat debranching enzyme activator activity"/>
    <property type="evidence" value="ECO:0007669"/>
    <property type="project" value="TreeGrafter"/>
</dbReference>
<dbReference type="PANTHER" id="PTHR12072">
    <property type="entry name" value="CWF19, CELL CYCLE CONTROL PROTEIN"/>
    <property type="match status" value="1"/>
</dbReference>
<dbReference type="SUPFAM" id="SSF54197">
    <property type="entry name" value="HIT-like"/>
    <property type="match status" value="1"/>
</dbReference>
<feature type="domain" description="RRM" evidence="3">
    <location>
        <begin position="29"/>
        <end position="106"/>
    </location>
</feature>
<dbReference type="GO" id="GO:0003723">
    <property type="term" value="F:RNA binding"/>
    <property type="evidence" value="ECO:0007669"/>
    <property type="project" value="UniProtKB-UniRule"/>
</dbReference>
<name>A0AAD8LRX9_BABGI</name>
<keyword evidence="5" id="KW-1185">Reference proteome</keyword>
<dbReference type="InterPro" id="IPR006768">
    <property type="entry name" value="Cwf19-like_C_dom-1"/>
</dbReference>
<feature type="region of interest" description="Disordered" evidence="2">
    <location>
        <begin position="1"/>
        <end position="20"/>
    </location>
</feature>